<dbReference type="Proteomes" id="UP000006727">
    <property type="component" value="Chromosome 4"/>
</dbReference>
<dbReference type="AlphaFoldDB" id="A0A7I4DHE2"/>
<protein>
    <submittedName>
        <fullName evidence="1">Uncharacterized protein</fullName>
    </submittedName>
</protein>
<dbReference type="EMBL" id="ABEU02000004">
    <property type="status" value="NOT_ANNOTATED_CDS"/>
    <property type="molecule type" value="Genomic_DNA"/>
</dbReference>
<reference evidence="1" key="3">
    <citation type="submission" date="2020-12" db="UniProtKB">
        <authorList>
            <consortium name="EnsemblPlants"/>
        </authorList>
    </citation>
    <scope>IDENTIFICATION</scope>
</reference>
<reference evidence="1 2" key="2">
    <citation type="journal article" date="2018" name="Plant J.">
        <title>The Physcomitrella patens chromosome-scale assembly reveals moss genome structure and evolution.</title>
        <authorList>
            <person name="Lang D."/>
            <person name="Ullrich K.K."/>
            <person name="Murat F."/>
            <person name="Fuchs J."/>
            <person name="Jenkins J."/>
            <person name="Haas F.B."/>
            <person name="Piednoel M."/>
            <person name="Gundlach H."/>
            <person name="Van Bel M."/>
            <person name="Meyberg R."/>
            <person name="Vives C."/>
            <person name="Morata J."/>
            <person name="Symeonidi A."/>
            <person name="Hiss M."/>
            <person name="Muchero W."/>
            <person name="Kamisugi Y."/>
            <person name="Saleh O."/>
            <person name="Blanc G."/>
            <person name="Decker E.L."/>
            <person name="van Gessel N."/>
            <person name="Grimwood J."/>
            <person name="Hayes R.D."/>
            <person name="Graham S.W."/>
            <person name="Gunter L.E."/>
            <person name="McDaniel S.F."/>
            <person name="Hoernstein S.N.W."/>
            <person name="Larsson A."/>
            <person name="Li F.W."/>
            <person name="Perroud P.F."/>
            <person name="Phillips J."/>
            <person name="Ranjan P."/>
            <person name="Rokshar D.S."/>
            <person name="Rothfels C.J."/>
            <person name="Schneider L."/>
            <person name="Shu S."/>
            <person name="Stevenson D.W."/>
            <person name="Thummler F."/>
            <person name="Tillich M."/>
            <person name="Villarreal Aguilar J.C."/>
            <person name="Widiez T."/>
            <person name="Wong G.K."/>
            <person name="Wymore A."/>
            <person name="Zhang Y."/>
            <person name="Zimmer A.D."/>
            <person name="Quatrano R.S."/>
            <person name="Mayer K.F.X."/>
            <person name="Goodstein D."/>
            <person name="Casacuberta J.M."/>
            <person name="Vandepoele K."/>
            <person name="Reski R."/>
            <person name="Cuming A.C."/>
            <person name="Tuskan G.A."/>
            <person name="Maumus F."/>
            <person name="Salse J."/>
            <person name="Schmutz J."/>
            <person name="Rensing S.A."/>
        </authorList>
    </citation>
    <scope>NUCLEOTIDE SEQUENCE [LARGE SCALE GENOMIC DNA]</scope>
    <source>
        <strain evidence="1 2">cv. Gransden 2004</strain>
    </source>
</reference>
<keyword evidence="2" id="KW-1185">Reference proteome</keyword>
<sequence length="161" mass="17979">MYLNSQGLMLNLQAAILCLSGDIDDEQTLSVLDPVVASPGDGVSIVYVNMYVAKIYPFLNETPWLQPYKFESVVTLTNMSYSTKAGRLDYFPAARDYCRCRRNSVEGRTSNARMQEGFVVIQGYVLVWLGTACVDGTISIEQCLAVVAFFLSNVNTQRHRI</sequence>
<evidence type="ECO:0000313" key="2">
    <source>
        <dbReference type="Proteomes" id="UP000006727"/>
    </source>
</evidence>
<accession>A0A7I4DHE2</accession>
<reference evidence="1 2" key="1">
    <citation type="journal article" date="2008" name="Science">
        <title>The Physcomitrella genome reveals evolutionary insights into the conquest of land by plants.</title>
        <authorList>
            <person name="Rensing S."/>
            <person name="Lang D."/>
            <person name="Zimmer A."/>
            <person name="Terry A."/>
            <person name="Salamov A."/>
            <person name="Shapiro H."/>
            <person name="Nishiyama T."/>
            <person name="Perroud P.-F."/>
            <person name="Lindquist E."/>
            <person name="Kamisugi Y."/>
            <person name="Tanahashi T."/>
            <person name="Sakakibara K."/>
            <person name="Fujita T."/>
            <person name="Oishi K."/>
            <person name="Shin-I T."/>
            <person name="Kuroki Y."/>
            <person name="Toyoda A."/>
            <person name="Suzuki Y."/>
            <person name="Hashimoto A."/>
            <person name="Yamaguchi K."/>
            <person name="Sugano A."/>
            <person name="Kohara Y."/>
            <person name="Fujiyama A."/>
            <person name="Anterola A."/>
            <person name="Aoki S."/>
            <person name="Ashton N."/>
            <person name="Barbazuk W.B."/>
            <person name="Barker E."/>
            <person name="Bennetzen J."/>
            <person name="Bezanilla M."/>
            <person name="Blankenship R."/>
            <person name="Cho S.H."/>
            <person name="Dutcher S."/>
            <person name="Estelle M."/>
            <person name="Fawcett J.A."/>
            <person name="Gundlach H."/>
            <person name="Hanada K."/>
            <person name="Heyl A."/>
            <person name="Hicks K.A."/>
            <person name="Hugh J."/>
            <person name="Lohr M."/>
            <person name="Mayer K."/>
            <person name="Melkozernov A."/>
            <person name="Murata T."/>
            <person name="Nelson D."/>
            <person name="Pils B."/>
            <person name="Prigge M."/>
            <person name="Reiss B."/>
            <person name="Renner T."/>
            <person name="Rombauts S."/>
            <person name="Rushton P."/>
            <person name="Sanderfoot A."/>
            <person name="Schween G."/>
            <person name="Shiu S.-H."/>
            <person name="Stueber K."/>
            <person name="Theodoulou F.L."/>
            <person name="Tu H."/>
            <person name="Van de Peer Y."/>
            <person name="Verrier P.J."/>
            <person name="Waters E."/>
            <person name="Wood A."/>
            <person name="Yang L."/>
            <person name="Cove D."/>
            <person name="Cuming A."/>
            <person name="Hasebe M."/>
            <person name="Lucas S."/>
            <person name="Mishler D.B."/>
            <person name="Reski R."/>
            <person name="Grigoriev I."/>
            <person name="Quatrano R.S."/>
            <person name="Boore J.L."/>
        </authorList>
    </citation>
    <scope>NUCLEOTIDE SEQUENCE [LARGE SCALE GENOMIC DNA]</scope>
    <source>
        <strain evidence="1 2">cv. Gransden 2004</strain>
    </source>
</reference>
<dbReference type="InParanoid" id="A0A7I4DHE2"/>
<dbReference type="Gramene" id="Pp3c4_14561V3.1">
    <property type="protein sequence ID" value="Pp3c4_14561V3.1"/>
    <property type="gene ID" value="Pp3c4_14561"/>
</dbReference>
<dbReference type="EnsemblPlants" id="Pp3c4_14561V3.1">
    <property type="protein sequence ID" value="Pp3c4_14561V3.1"/>
    <property type="gene ID" value="Pp3c4_14561"/>
</dbReference>
<evidence type="ECO:0000313" key="1">
    <source>
        <dbReference type="EnsemblPlants" id="Pp3c4_14561V3.1"/>
    </source>
</evidence>
<name>A0A7I4DHE2_PHYPA</name>
<proteinExistence type="predicted"/>
<organism evidence="1 2">
    <name type="scientific">Physcomitrium patens</name>
    <name type="common">Spreading-leaved earth moss</name>
    <name type="synonym">Physcomitrella patens</name>
    <dbReference type="NCBI Taxonomy" id="3218"/>
    <lineage>
        <taxon>Eukaryota</taxon>
        <taxon>Viridiplantae</taxon>
        <taxon>Streptophyta</taxon>
        <taxon>Embryophyta</taxon>
        <taxon>Bryophyta</taxon>
        <taxon>Bryophytina</taxon>
        <taxon>Bryopsida</taxon>
        <taxon>Funariidae</taxon>
        <taxon>Funariales</taxon>
        <taxon>Funariaceae</taxon>
        <taxon>Physcomitrium</taxon>
    </lineage>
</organism>